<reference evidence="6 7" key="1">
    <citation type="journal article" date="2020" name="Microorganisms">
        <title>Reliable Identification of Environmental Pseudomonas Isolates Using the rpoD Gene.</title>
        <authorList>
            <consortium name="The Broad Institute Genome Sequencing Platform"/>
            <person name="Girard L."/>
            <person name="Lood C."/>
            <person name="Rokni-Zadeh H."/>
            <person name="van Noort V."/>
            <person name="Lavigne R."/>
            <person name="De Mot R."/>
        </authorList>
    </citation>
    <scope>NUCLEOTIDE SEQUENCE [LARGE SCALE GENOMIC DNA]</scope>
    <source>
        <strain evidence="6 7">SWRI65</strain>
    </source>
</reference>
<dbReference type="InterPro" id="IPR017871">
    <property type="entry name" value="ABC_transporter-like_CS"/>
</dbReference>
<dbReference type="PANTHER" id="PTHR46743:SF2">
    <property type="entry name" value="TEICHOIC ACIDS EXPORT ATP-BINDING PROTEIN TAGH"/>
    <property type="match status" value="1"/>
</dbReference>
<dbReference type="Proteomes" id="UP000631521">
    <property type="component" value="Chromosome"/>
</dbReference>
<gene>
    <name evidence="6" type="ORF">HU739_020915</name>
</gene>
<evidence type="ECO:0000313" key="7">
    <source>
        <dbReference type="Proteomes" id="UP000631521"/>
    </source>
</evidence>
<dbReference type="PROSITE" id="PS00211">
    <property type="entry name" value="ABC_TRANSPORTER_1"/>
    <property type="match status" value="1"/>
</dbReference>
<dbReference type="InterPro" id="IPR050683">
    <property type="entry name" value="Bact_Polysacc_Export_ATP-bd"/>
</dbReference>
<evidence type="ECO:0000256" key="2">
    <source>
        <dbReference type="ARBA" id="ARBA00022448"/>
    </source>
</evidence>
<keyword evidence="7" id="KW-1185">Reference proteome</keyword>
<dbReference type="InterPro" id="IPR027417">
    <property type="entry name" value="P-loop_NTPase"/>
</dbReference>
<dbReference type="InterPro" id="IPR003593">
    <property type="entry name" value="AAA+_ATPase"/>
</dbReference>
<dbReference type="SUPFAM" id="SSF52540">
    <property type="entry name" value="P-loop containing nucleoside triphosphate hydrolases"/>
    <property type="match status" value="1"/>
</dbReference>
<dbReference type="CDD" id="cd03220">
    <property type="entry name" value="ABC_KpsT_Wzt"/>
    <property type="match status" value="1"/>
</dbReference>
<dbReference type="Gene3D" id="2.70.50.60">
    <property type="entry name" value="abc- transporter (atp binding component) like domain"/>
    <property type="match status" value="1"/>
</dbReference>
<dbReference type="AlphaFoldDB" id="A0A9E6TF67"/>
<dbReference type="GO" id="GO:0016020">
    <property type="term" value="C:membrane"/>
    <property type="evidence" value="ECO:0007669"/>
    <property type="project" value="InterPro"/>
</dbReference>
<evidence type="ECO:0000259" key="5">
    <source>
        <dbReference type="PROSITE" id="PS50893"/>
    </source>
</evidence>
<dbReference type="Pfam" id="PF14524">
    <property type="entry name" value="Wzt_C"/>
    <property type="match status" value="1"/>
</dbReference>
<dbReference type="InterPro" id="IPR003439">
    <property type="entry name" value="ABC_transporter-like_ATP-bd"/>
</dbReference>
<dbReference type="InterPro" id="IPR015860">
    <property type="entry name" value="ABC_transpr_TagH-like"/>
</dbReference>
<dbReference type="KEGG" id="phv:HU739_020915"/>
<dbReference type="GO" id="GO:0016887">
    <property type="term" value="F:ATP hydrolysis activity"/>
    <property type="evidence" value="ECO:0007669"/>
    <property type="project" value="InterPro"/>
</dbReference>
<dbReference type="EMBL" id="CP077091">
    <property type="protein sequence ID" value="QXI16356.1"/>
    <property type="molecule type" value="Genomic_DNA"/>
</dbReference>
<dbReference type="CDD" id="cd10147">
    <property type="entry name" value="Wzt_C-like"/>
    <property type="match status" value="1"/>
</dbReference>
<dbReference type="PROSITE" id="PS50893">
    <property type="entry name" value="ABC_TRANSPORTER_2"/>
    <property type="match status" value="1"/>
</dbReference>
<dbReference type="GO" id="GO:0140359">
    <property type="term" value="F:ABC-type transporter activity"/>
    <property type="evidence" value="ECO:0007669"/>
    <property type="project" value="InterPro"/>
</dbReference>
<evidence type="ECO:0000313" key="6">
    <source>
        <dbReference type="EMBL" id="QXI16356.1"/>
    </source>
</evidence>
<dbReference type="GO" id="GO:0005524">
    <property type="term" value="F:ATP binding"/>
    <property type="evidence" value="ECO:0007669"/>
    <property type="project" value="UniProtKB-KW"/>
</dbReference>
<evidence type="ECO:0000256" key="1">
    <source>
        <dbReference type="ARBA" id="ARBA00005417"/>
    </source>
</evidence>
<evidence type="ECO:0000256" key="4">
    <source>
        <dbReference type="ARBA" id="ARBA00022840"/>
    </source>
</evidence>
<comment type="similarity">
    <text evidence="1">Belongs to the ABC transporter superfamily.</text>
</comment>
<dbReference type="InterPro" id="IPR029439">
    <property type="entry name" value="Wzt_C"/>
</dbReference>
<accession>A0A9E6TF67</accession>
<dbReference type="Gene3D" id="3.40.50.300">
    <property type="entry name" value="P-loop containing nucleotide triphosphate hydrolases"/>
    <property type="match status" value="1"/>
</dbReference>
<name>A0A9E6TF67_9PSED</name>
<keyword evidence="2" id="KW-0813">Transport</keyword>
<reference evidence="6 7" key="2">
    <citation type="journal article" date="2021" name="Microorganisms">
        <title>The Ever-Expanding Pseudomonas Genus: Description of 43 New Species and Partition of the Pseudomonas putida Group.</title>
        <authorList>
            <person name="Girard L."/>
            <person name="Lood C."/>
            <person name="Hofte M."/>
            <person name="Vandamme P."/>
            <person name="Rokni-Zadeh H."/>
            <person name="van Noort V."/>
            <person name="Lavigne R."/>
            <person name="De Mot R."/>
        </authorList>
    </citation>
    <scope>NUCLEOTIDE SEQUENCE [LARGE SCALE GENOMIC DNA]</scope>
    <source>
        <strain evidence="6 7">SWRI65</strain>
    </source>
</reference>
<evidence type="ECO:0000256" key="3">
    <source>
        <dbReference type="ARBA" id="ARBA00022741"/>
    </source>
</evidence>
<dbReference type="PANTHER" id="PTHR46743">
    <property type="entry name" value="TEICHOIC ACIDS EXPORT ATP-BINDING PROTEIN TAGH"/>
    <property type="match status" value="1"/>
</dbReference>
<feature type="domain" description="ABC transporter" evidence="5">
    <location>
        <begin position="7"/>
        <end position="248"/>
    </location>
</feature>
<dbReference type="SMART" id="SM00382">
    <property type="entry name" value="AAA"/>
    <property type="match status" value="1"/>
</dbReference>
<dbReference type="Pfam" id="PF00005">
    <property type="entry name" value="ABC_tran"/>
    <property type="match status" value="1"/>
</dbReference>
<organism evidence="6 7">
    <name type="scientific">Pseudomonas hamedanensis</name>
    <dbReference type="NCBI Taxonomy" id="2745504"/>
    <lineage>
        <taxon>Bacteria</taxon>
        <taxon>Pseudomonadati</taxon>
        <taxon>Pseudomonadota</taxon>
        <taxon>Gammaproteobacteria</taxon>
        <taxon>Pseudomonadales</taxon>
        <taxon>Pseudomonadaceae</taxon>
        <taxon>Pseudomonas</taxon>
    </lineage>
</organism>
<dbReference type="RefSeq" id="WP_186547050.1">
    <property type="nucleotide sequence ID" value="NZ_CP077091.1"/>
</dbReference>
<keyword evidence="3" id="KW-0547">Nucleotide-binding</keyword>
<keyword evidence="4 6" id="KW-0067">ATP-binding</keyword>
<protein>
    <submittedName>
        <fullName evidence="6">ABC transporter ATP-binding protein</fullName>
    </submittedName>
</protein>
<sequence>MSSEIAIQLQDVSKCYHIYDKPRDRLAQMLAGQRKQYYHEFWALRNVSFDIKRGETVGIVGRNGSGKSTLLQVICGTLNQSAGNVQTVGRIGALLELGSGFNPEFTGHENVYMNAAILGLSRAEVDERYDDIAAFADIGEFIHQPVKTYSSGMIVRLAFAVQAMVDPDILIVDEALAVGDERFQRKCFARLDELKAKGTSILFVSHSGPQVVELCDRAILMERGERICTGSPMSVVRAYQKLIYAPADEQPRLIEEFRQIGSEKVAIEAGEAIKTDGVEDKAPEDQYFDPGMVPESTTIYPEQGARIDTFEIFDKQGRRCNVLKAGADYDIVMTGELKESVSRVFFATHVRTVSGVVVTGQRFPDEGKYFDFDSADRAFKVTFSFKMVMLPGVYFVGGGVWSEHEPTLCHRILDALMFRLVSDRGARSFGYMDASNNEPAIELL</sequence>
<proteinExistence type="inferred from homology"/>